<dbReference type="Proteomes" id="UP000054217">
    <property type="component" value="Unassembled WGS sequence"/>
</dbReference>
<accession>A0A0C3I8J6</accession>
<dbReference type="AlphaFoldDB" id="A0A0C3I8J6"/>
<dbReference type="EMBL" id="KN832170">
    <property type="protein sequence ID" value="KIN93432.1"/>
    <property type="molecule type" value="Genomic_DNA"/>
</dbReference>
<proteinExistence type="predicted"/>
<keyword evidence="2" id="KW-1185">Reference proteome</keyword>
<evidence type="ECO:0000313" key="1">
    <source>
        <dbReference type="EMBL" id="KIN93432.1"/>
    </source>
</evidence>
<gene>
    <name evidence="1" type="ORF">M404DRAFT_510740</name>
</gene>
<dbReference type="OrthoDB" id="2635767at2759"/>
<sequence length="109" mass="11786">MDCIAVDLYLDMALRIDSAVDMLSVSLGNRRSLQALMNAMGDEWTLHKSNVKALPFSNESCPTSISDLVQQALAACQASIIPDMAVRFHALGRISTSMIPDEVCANGQN</sequence>
<dbReference type="STRING" id="870435.A0A0C3I8J6"/>
<evidence type="ECO:0000313" key="2">
    <source>
        <dbReference type="Proteomes" id="UP000054217"/>
    </source>
</evidence>
<dbReference type="InParanoid" id="A0A0C3I8J6"/>
<reference evidence="2" key="2">
    <citation type="submission" date="2015-01" db="EMBL/GenBank/DDBJ databases">
        <title>Evolutionary Origins and Diversification of the Mycorrhizal Mutualists.</title>
        <authorList>
            <consortium name="DOE Joint Genome Institute"/>
            <consortium name="Mycorrhizal Genomics Consortium"/>
            <person name="Kohler A."/>
            <person name="Kuo A."/>
            <person name="Nagy L.G."/>
            <person name="Floudas D."/>
            <person name="Copeland A."/>
            <person name="Barry K.W."/>
            <person name="Cichocki N."/>
            <person name="Veneault-Fourrey C."/>
            <person name="LaButti K."/>
            <person name="Lindquist E.A."/>
            <person name="Lipzen A."/>
            <person name="Lundell T."/>
            <person name="Morin E."/>
            <person name="Murat C."/>
            <person name="Riley R."/>
            <person name="Ohm R."/>
            <person name="Sun H."/>
            <person name="Tunlid A."/>
            <person name="Henrissat B."/>
            <person name="Grigoriev I.V."/>
            <person name="Hibbett D.S."/>
            <person name="Martin F."/>
        </authorList>
    </citation>
    <scope>NUCLEOTIDE SEQUENCE [LARGE SCALE GENOMIC DNA]</scope>
    <source>
        <strain evidence="2">Marx 270</strain>
    </source>
</reference>
<organism evidence="1 2">
    <name type="scientific">Pisolithus tinctorius Marx 270</name>
    <dbReference type="NCBI Taxonomy" id="870435"/>
    <lineage>
        <taxon>Eukaryota</taxon>
        <taxon>Fungi</taxon>
        <taxon>Dikarya</taxon>
        <taxon>Basidiomycota</taxon>
        <taxon>Agaricomycotina</taxon>
        <taxon>Agaricomycetes</taxon>
        <taxon>Agaricomycetidae</taxon>
        <taxon>Boletales</taxon>
        <taxon>Sclerodermatineae</taxon>
        <taxon>Pisolithaceae</taxon>
        <taxon>Pisolithus</taxon>
    </lineage>
</organism>
<dbReference type="HOGENOM" id="CLU_2185048_0_0_1"/>
<name>A0A0C3I8J6_PISTI</name>
<protein>
    <submittedName>
        <fullName evidence="1">Uncharacterized protein</fullName>
    </submittedName>
</protein>
<reference evidence="1 2" key="1">
    <citation type="submission" date="2014-04" db="EMBL/GenBank/DDBJ databases">
        <authorList>
            <consortium name="DOE Joint Genome Institute"/>
            <person name="Kuo A."/>
            <person name="Kohler A."/>
            <person name="Costa M.D."/>
            <person name="Nagy L.G."/>
            <person name="Floudas D."/>
            <person name="Copeland A."/>
            <person name="Barry K.W."/>
            <person name="Cichocki N."/>
            <person name="Veneault-Fourrey C."/>
            <person name="LaButti K."/>
            <person name="Lindquist E.A."/>
            <person name="Lipzen A."/>
            <person name="Lundell T."/>
            <person name="Morin E."/>
            <person name="Murat C."/>
            <person name="Sun H."/>
            <person name="Tunlid A."/>
            <person name="Henrissat B."/>
            <person name="Grigoriev I.V."/>
            <person name="Hibbett D.S."/>
            <person name="Martin F."/>
            <person name="Nordberg H.P."/>
            <person name="Cantor M.N."/>
            <person name="Hua S.X."/>
        </authorList>
    </citation>
    <scope>NUCLEOTIDE SEQUENCE [LARGE SCALE GENOMIC DNA]</scope>
    <source>
        <strain evidence="1 2">Marx 270</strain>
    </source>
</reference>